<keyword evidence="2" id="KW-0238">DNA-binding</keyword>
<accession>H6SLK9</accession>
<dbReference type="PANTHER" id="PTHR44688">
    <property type="entry name" value="DNA-BINDING TRANSCRIPTIONAL ACTIVATOR DEVR_DOSR"/>
    <property type="match status" value="1"/>
</dbReference>
<dbReference type="Pfam" id="PF00196">
    <property type="entry name" value="GerE"/>
    <property type="match status" value="1"/>
</dbReference>
<evidence type="ECO:0000259" key="4">
    <source>
        <dbReference type="PROSITE" id="PS50043"/>
    </source>
</evidence>
<proteinExistence type="predicted"/>
<name>H6SLK9_PARPM</name>
<dbReference type="SUPFAM" id="SSF75516">
    <property type="entry name" value="Pheromone-binding domain of LuxR-like quorum-sensing transcription factors"/>
    <property type="match status" value="1"/>
</dbReference>
<dbReference type="GO" id="GO:0003677">
    <property type="term" value="F:DNA binding"/>
    <property type="evidence" value="ECO:0007669"/>
    <property type="project" value="UniProtKB-KW"/>
</dbReference>
<dbReference type="Pfam" id="PF03472">
    <property type="entry name" value="Autoind_bind"/>
    <property type="match status" value="1"/>
</dbReference>
<dbReference type="InterPro" id="IPR016032">
    <property type="entry name" value="Sig_transdc_resp-reg_C-effctor"/>
</dbReference>
<dbReference type="GO" id="GO:0006355">
    <property type="term" value="P:regulation of DNA-templated transcription"/>
    <property type="evidence" value="ECO:0007669"/>
    <property type="project" value="InterPro"/>
</dbReference>
<dbReference type="Gene3D" id="3.30.450.80">
    <property type="entry name" value="Transcription factor LuxR-like, autoinducer-binding domain"/>
    <property type="match status" value="1"/>
</dbReference>
<dbReference type="STRING" id="1150469.RSPPHO_02248"/>
<keyword evidence="6" id="KW-1185">Reference proteome</keyword>
<dbReference type="HOGENOM" id="CLU_072786_5_1_5"/>
<dbReference type="Gene3D" id="1.10.10.10">
    <property type="entry name" value="Winged helix-like DNA-binding domain superfamily/Winged helix DNA-binding domain"/>
    <property type="match status" value="1"/>
</dbReference>
<dbReference type="InterPro" id="IPR036693">
    <property type="entry name" value="TF_LuxR_autoind-bd_dom_sf"/>
</dbReference>
<dbReference type="PRINTS" id="PR00038">
    <property type="entry name" value="HTHLUXR"/>
</dbReference>
<dbReference type="SUPFAM" id="SSF46894">
    <property type="entry name" value="C-terminal effector domain of the bipartite response regulators"/>
    <property type="match status" value="1"/>
</dbReference>
<sequence length="258" mass="28842">MEPKREDNPMPEHDDALASFCEALNGASKPSELTHVLTTTMERLGFRHACYHVVRLEGGTVRLPYVLHNYGDAWADHYFKEGYLDIDPILKASPGQTLPFHWSSRLDPEALNRDQRRMFDEAHDAGIHDGYSIPILGPHQDLAAVTVIPDATGPEGHALIEAQKHLIHVMAIYFDRHARSPLVNAKLSSPRQKTLLSPREHEVLRWTAHGKTSSETADILGVSAKSVEFHLENAKRKLGTYSKTHAVVKALTLGLVRM</sequence>
<gene>
    <name evidence="5" type="ORF">RSPPHO_02248</name>
</gene>
<keyword evidence="1" id="KW-0805">Transcription regulation</keyword>
<dbReference type="EMBL" id="HE663493">
    <property type="protein sequence ID" value="CCG08874.1"/>
    <property type="molecule type" value="Genomic_DNA"/>
</dbReference>
<dbReference type="Proteomes" id="UP000033220">
    <property type="component" value="Chromosome DSM 122"/>
</dbReference>
<evidence type="ECO:0000256" key="1">
    <source>
        <dbReference type="ARBA" id="ARBA00023015"/>
    </source>
</evidence>
<dbReference type="InterPro" id="IPR000792">
    <property type="entry name" value="Tscrpt_reg_LuxR_C"/>
</dbReference>
<dbReference type="InterPro" id="IPR005143">
    <property type="entry name" value="TF_LuxR_autoind-bd_dom"/>
</dbReference>
<dbReference type="KEGG" id="rpm:RSPPHO_02248"/>
<dbReference type="CDD" id="cd06170">
    <property type="entry name" value="LuxR_C_like"/>
    <property type="match status" value="1"/>
</dbReference>
<organism evidence="5 6">
    <name type="scientific">Pararhodospirillum photometricum DSM 122</name>
    <dbReference type="NCBI Taxonomy" id="1150469"/>
    <lineage>
        <taxon>Bacteria</taxon>
        <taxon>Pseudomonadati</taxon>
        <taxon>Pseudomonadota</taxon>
        <taxon>Alphaproteobacteria</taxon>
        <taxon>Rhodospirillales</taxon>
        <taxon>Rhodospirillaceae</taxon>
        <taxon>Pararhodospirillum</taxon>
    </lineage>
</organism>
<evidence type="ECO:0000313" key="5">
    <source>
        <dbReference type="EMBL" id="CCG08874.1"/>
    </source>
</evidence>
<evidence type="ECO:0000256" key="2">
    <source>
        <dbReference type="ARBA" id="ARBA00023125"/>
    </source>
</evidence>
<protein>
    <submittedName>
        <fullName evidence="5">Transcriptional regulator, LuxR family</fullName>
    </submittedName>
</protein>
<evidence type="ECO:0000313" key="6">
    <source>
        <dbReference type="Proteomes" id="UP000033220"/>
    </source>
</evidence>
<feature type="domain" description="HTH luxR-type" evidence="4">
    <location>
        <begin position="189"/>
        <end position="254"/>
    </location>
</feature>
<dbReference type="eggNOG" id="COG2771">
    <property type="taxonomic scope" value="Bacteria"/>
</dbReference>
<keyword evidence="3" id="KW-0804">Transcription</keyword>
<dbReference type="InterPro" id="IPR036388">
    <property type="entry name" value="WH-like_DNA-bd_sf"/>
</dbReference>
<dbReference type="SMART" id="SM00421">
    <property type="entry name" value="HTH_LUXR"/>
    <property type="match status" value="1"/>
</dbReference>
<dbReference type="AlphaFoldDB" id="H6SLK9"/>
<reference evidence="5 6" key="1">
    <citation type="submission" date="2012-02" db="EMBL/GenBank/DDBJ databases">
        <title>Shotgun genome sequence of Phaeospirillum photometricum DSM 122.</title>
        <authorList>
            <person name="Duquesne K."/>
            <person name="Sturgis J."/>
        </authorList>
    </citation>
    <scope>NUCLEOTIDE SEQUENCE [LARGE SCALE GENOMIC DNA]</scope>
    <source>
        <strain evidence="6">DSM122</strain>
    </source>
</reference>
<evidence type="ECO:0000256" key="3">
    <source>
        <dbReference type="ARBA" id="ARBA00023163"/>
    </source>
</evidence>
<dbReference type="PANTHER" id="PTHR44688:SF16">
    <property type="entry name" value="DNA-BINDING TRANSCRIPTIONAL ACTIVATOR DEVR_DOSR"/>
    <property type="match status" value="1"/>
</dbReference>
<dbReference type="PROSITE" id="PS50043">
    <property type="entry name" value="HTH_LUXR_2"/>
    <property type="match status" value="1"/>
</dbReference>
<dbReference type="PATRIC" id="fig|1150469.3.peg.2530"/>